<proteinExistence type="predicted"/>
<dbReference type="Pfam" id="PF02701">
    <property type="entry name" value="Zn_ribbon_Dof"/>
    <property type="match status" value="1"/>
</dbReference>
<evidence type="ECO:0000256" key="9">
    <source>
        <dbReference type="RuleBase" id="RU369094"/>
    </source>
</evidence>
<evidence type="ECO:0000256" key="6">
    <source>
        <dbReference type="ARBA" id="ARBA00023163"/>
    </source>
</evidence>
<dbReference type="PROSITE" id="PS50884">
    <property type="entry name" value="ZF_DOF_2"/>
    <property type="match status" value="1"/>
</dbReference>
<evidence type="ECO:0000313" key="11">
    <source>
        <dbReference type="EMBL" id="CAA7061594.1"/>
    </source>
</evidence>
<evidence type="ECO:0000256" key="4">
    <source>
        <dbReference type="ARBA" id="ARBA00023015"/>
    </source>
</evidence>
<dbReference type="InterPro" id="IPR045174">
    <property type="entry name" value="Dof"/>
</dbReference>
<keyword evidence="4 9" id="KW-0805">Transcription regulation</keyword>
<keyword evidence="5 8" id="KW-0238">DNA-binding</keyword>
<keyword evidence="7 8" id="KW-0539">Nucleus</keyword>
<evidence type="ECO:0000259" key="10">
    <source>
        <dbReference type="PROSITE" id="PS50884"/>
    </source>
</evidence>
<evidence type="ECO:0000256" key="7">
    <source>
        <dbReference type="ARBA" id="ARBA00023242"/>
    </source>
</evidence>
<evidence type="ECO:0000256" key="3">
    <source>
        <dbReference type="ARBA" id="ARBA00022833"/>
    </source>
</evidence>
<dbReference type="GO" id="GO:0003677">
    <property type="term" value="F:DNA binding"/>
    <property type="evidence" value="ECO:0007669"/>
    <property type="project" value="UniProtKB-UniRule"/>
</dbReference>
<gene>
    <name evidence="11" type="ORF">MERR_LOCUS48830</name>
</gene>
<evidence type="ECO:0000313" key="12">
    <source>
        <dbReference type="Proteomes" id="UP000467841"/>
    </source>
</evidence>
<feature type="domain" description="Dof-type" evidence="10">
    <location>
        <begin position="16"/>
        <end position="70"/>
    </location>
</feature>
<protein>
    <recommendedName>
        <fullName evidence="9">Dof zinc finger protein</fullName>
    </recommendedName>
</protein>
<keyword evidence="2 8" id="KW-0863">Zinc-finger</keyword>
<keyword evidence="6 9" id="KW-0804">Transcription</keyword>
<dbReference type="AlphaFoldDB" id="A0A6D2LMN2"/>
<dbReference type="GO" id="GO:0005634">
    <property type="term" value="C:nucleus"/>
    <property type="evidence" value="ECO:0007669"/>
    <property type="project" value="UniProtKB-SubCell"/>
</dbReference>
<dbReference type="Proteomes" id="UP000467841">
    <property type="component" value="Unassembled WGS sequence"/>
</dbReference>
<evidence type="ECO:0000256" key="5">
    <source>
        <dbReference type="ARBA" id="ARBA00023125"/>
    </source>
</evidence>
<keyword evidence="3 9" id="KW-0862">Zinc</keyword>
<dbReference type="EMBL" id="CACVBM020001884">
    <property type="protein sequence ID" value="CAA7061594.1"/>
    <property type="molecule type" value="Genomic_DNA"/>
</dbReference>
<reference evidence="11" key="1">
    <citation type="submission" date="2020-01" db="EMBL/GenBank/DDBJ databases">
        <authorList>
            <person name="Mishra B."/>
        </authorList>
    </citation>
    <scope>NUCLEOTIDE SEQUENCE [LARGE SCALE GENOMIC DNA]</scope>
</reference>
<evidence type="ECO:0000256" key="2">
    <source>
        <dbReference type="ARBA" id="ARBA00022771"/>
    </source>
</evidence>
<evidence type="ECO:0000256" key="8">
    <source>
        <dbReference type="PROSITE-ProRule" id="PRU00071"/>
    </source>
</evidence>
<evidence type="ECO:0000256" key="1">
    <source>
        <dbReference type="ARBA" id="ARBA00022723"/>
    </source>
</evidence>
<keyword evidence="1 9" id="KW-0479">Metal-binding</keyword>
<comment type="subcellular location">
    <subcellularLocation>
        <location evidence="8 9">Nucleus</location>
    </subcellularLocation>
</comment>
<comment type="caution">
    <text evidence="11">The sequence shown here is derived from an EMBL/GenBank/DDBJ whole genome shotgun (WGS) entry which is preliminary data.</text>
</comment>
<dbReference type="PANTHER" id="PTHR31992:SF62">
    <property type="entry name" value="DOF ZINC FINGER PROTEIN DOF3.1"/>
    <property type="match status" value="1"/>
</dbReference>
<dbReference type="OrthoDB" id="1927254at2759"/>
<dbReference type="InterPro" id="IPR003851">
    <property type="entry name" value="Znf_Dof"/>
</dbReference>
<sequence length="82" mass="9457">MMTAKQSELPEQEQQLKCPRCDSLNTKLCYFDNYNQSQPSHFCKSCRCYWTKGGALRKTPSAADHARTSNDPYFFSVVQPLE</sequence>
<dbReference type="PANTHER" id="PTHR31992">
    <property type="entry name" value="DOF ZINC FINGER PROTEIN DOF1.4-RELATED"/>
    <property type="match status" value="1"/>
</dbReference>
<name>A0A6D2LMN2_9BRAS</name>
<dbReference type="GO" id="GO:0008270">
    <property type="term" value="F:zinc ion binding"/>
    <property type="evidence" value="ECO:0007669"/>
    <property type="project" value="UniProtKB-KW"/>
</dbReference>
<keyword evidence="12" id="KW-1185">Reference proteome</keyword>
<accession>A0A6D2LMN2</accession>
<organism evidence="11 12">
    <name type="scientific">Microthlaspi erraticum</name>
    <dbReference type="NCBI Taxonomy" id="1685480"/>
    <lineage>
        <taxon>Eukaryota</taxon>
        <taxon>Viridiplantae</taxon>
        <taxon>Streptophyta</taxon>
        <taxon>Embryophyta</taxon>
        <taxon>Tracheophyta</taxon>
        <taxon>Spermatophyta</taxon>
        <taxon>Magnoliopsida</taxon>
        <taxon>eudicotyledons</taxon>
        <taxon>Gunneridae</taxon>
        <taxon>Pentapetalae</taxon>
        <taxon>rosids</taxon>
        <taxon>malvids</taxon>
        <taxon>Brassicales</taxon>
        <taxon>Brassicaceae</taxon>
        <taxon>Coluteocarpeae</taxon>
        <taxon>Microthlaspi</taxon>
    </lineage>
</organism>
<comment type="function">
    <text evidence="9">Transcription factor that binds specifically to a 5'-AA[AG]G-3' consensus core sequence.</text>
</comment>
<dbReference type="GO" id="GO:0003700">
    <property type="term" value="F:DNA-binding transcription factor activity"/>
    <property type="evidence" value="ECO:0007669"/>
    <property type="project" value="UniProtKB-UniRule"/>
</dbReference>